<sequence>MDKNPNQSNEEDLSARLCETRQVLEELRNYQGAQIQLVTSRQVNLRE</sequence>
<accession>A0ABS0R1I9</accession>
<dbReference type="Proteomes" id="UP000700855">
    <property type="component" value="Unassembled WGS sequence"/>
</dbReference>
<evidence type="ECO:0000313" key="2">
    <source>
        <dbReference type="Proteomes" id="UP000700855"/>
    </source>
</evidence>
<keyword evidence="2" id="KW-1185">Reference proteome</keyword>
<gene>
    <name evidence="1" type="ORF">H3U98_07190</name>
</gene>
<dbReference type="RefSeq" id="WP_015021173.1">
    <property type="nucleotide sequence ID" value="NZ_JACFQZ010000005.1"/>
</dbReference>
<dbReference type="GeneID" id="93051477"/>
<dbReference type="EMBL" id="JACFSA010000005">
    <property type="protein sequence ID" value="MBI0144558.1"/>
    <property type="molecule type" value="Genomic_DNA"/>
</dbReference>
<protein>
    <submittedName>
        <fullName evidence="1">Uncharacterized protein</fullName>
    </submittedName>
</protein>
<proteinExistence type="predicted"/>
<organism evidence="1 2">
    <name type="scientific">Bifidobacterium choladohabitans</name>
    <dbReference type="NCBI Taxonomy" id="2750947"/>
    <lineage>
        <taxon>Bacteria</taxon>
        <taxon>Bacillati</taxon>
        <taxon>Actinomycetota</taxon>
        <taxon>Actinomycetes</taxon>
        <taxon>Bifidobacteriales</taxon>
        <taxon>Bifidobacteriaceae</taxon>
        <taxon>Bifidobacterium</taxon>
    </lineage>
</organism>
<reference evidence="1 2" key="1">
    <citation type="submission" date="2020-07" db="EMBL/GenBank/DDBJ databases">
        <title>Isolated bacteria genomes of Apis mellifera.</title>
        <authorList>
            <person name="Wu J."/>
            <person name="Zheng H."/>
        </authorList>
    </citation>
    <scope>NUCLEOTIDE SEQUENCE [LARGE SCALE GENOMIC DNA]</scope>
    <source>
        <strain evidence="1 2">W8116</strain>
    </source>
</reference>
<comment type="caution">
    <text evidence="1">The sequence shown here is derived from an EMBL/GenBank/DDBJ whole genome shotgun (WGS) entry which is preliminary data.</text>
</comment>
<name>A0ABS0R1I9_9BIFI</name>
<evidence type="ECO:0000313" key="1">
    <source>
        <dbReference type="EMBL" id="MBI0144558.1"/>
    </source>
</evidence>